<dbReference type="SUPFAM" id="SSF56672">
    <property type="entry name" value="DNA/RNA polymerases"/>
    <property type="match status" value="1"/>
</dbReference>
<dbReference type="Pfam" id="PF00078">
    <property type="entry name" value="RVT_1"/>
    <property type="match status" value="1"/>
</dbReference>
<feature type="domain" description="Reverse transcriptase" evidence="1">
    <location>
        <begin position="1"/>
        <end position="129"/>
    </location>
</feature>
<sequence>MDCRSINKYLKDVPFQNENFKNVFNLSTKGDWATIIDIHNAYNHVLISDELQKFLAFDFQGRTYTYVGIPFGLKSAPYIFNQHLQPATTRLRQLGIRIIAHIDDIQILNQNPESLVQQTVQVKELLEKLEFLRPLYSDAIRQKNKVNDTINQMEQIFESSRRSSKKRSSKDHWKADIHKVTVPKSIATYETPIQAIESHDKQNYMEQCASAIPKTKERLDVAPLKHQEEQSLIL</sequence>
<accession>A0A5J4VP69</accession>
<dbReference type="InterPro" id="IPR043502">
    <property type="entry name" value="DNA/RNA_pol_sf"/>
</dbReference>
<dbReference type="EMBL" id="SNRW01005766">
    <property type="protein sequence ID" value="KAA6384427.1"/>
    <property type="molecule type" value="Genomic_DNA"/>
</dbReference>
<dbReference type="Proteomes" id="UP000324800">
    <property type="component" value="Unassembled WGS sequence"/>
</dbReference>
<dbReference type="InterPro" id="IPR043128">
    <property type="entry name" value="Rev_trsase/Diguanyl_cyclase"/>
</dbReference>
<dbReference type="PANTHER" id="PTHR33050:SF7">
    <property type="entry name" value="RIBONUCLEASE H"/>
    <property type="match status" value="1"/>
</dbReference>
<dbReference type="Gene3D" id="3.10.10.10">
    <property type="entry name" value="HIV Type 1 Reverse Transcriptase, subunit A, domain 1"/>
    <property type="match status" value="1"/>
</dbReference>
<reference evidence="2 3" key="1">
    <citation type="submission" date="2019-03" db="EMBL/GenBank/DDBJ databases">
        <title>Single cell metagenomics reveals metabolic interactions within the superorganism composed of flagellate Streblomastix strix and complex community of Bacteroidetes bacteria on its surface.</title>
        <authorList>
            <person name="Treitli S.C."/>
            <person name="Kolisko M."/>
            <person name="Husnik F."/>
            <person name="Keeling P."/>
            <person name="Hampl V."/>
        </authorList>
    </citation>
    <scope>NUCLEOTIDE SEQUENCE [LARGE SCALE GENOMIC DNA]</scope>
    <source>
        <strain evidence="2">ST1C</strain>
    </source>
</reference>
<dbReference type="PANTHER" id="PTHR33050">
    <property type="entry name" value="REVERSE TRANSCRIPTASE DOMAIN-CONTAINING PROTEIN"/>
    <property type="match status" value="1"/>
</dbReference>
<comment type="caution">
    <text evidence="2">The sequence shown here is derived from an EMBL/GenBank/DDBJ whole genome shotgun (WGS) entry which is preliminary data.</text>
</comment>
<dbReference type="InterPro" id="IPR052055">
    <property type="entry name" value="Hepadnavirus_pol/RT"/>
</dbReference>
<organism evidence="2 3">
    <name type="scientific">Streblomastix strix</name>
    <dbReference type="NCBI Taxonomy" id="222440"/>
    <lineage>
        <taxon>Eukaryota</taxon>
        <taxon>Metamonada</taxon>
        <taxon>Preaxostyla</taxon>
        <taxon>Oxymonadida</taxon>
        <taxon>Streblomastigidae</taxon>
        <taxon>Streblomastix</taxon>
    </lineage>
</organism>
<proteinExistence type="predicted"/>
<name>A0A5J4VP69_9EUKA</name>
<evidence type="ECO:0000259" key="1">
    <source>
        <dbReference type="Pfam" id="PF00078"/>
    </source>
</evidence>
<gene>
    <name evidence="2" type="ORF">EZS28_020045</name>
</gene>
<evidence type="ECO:0000313" key="3">
    <source>
        <dbReference type="Proteomes" id="UP000324800"/>
    </source>
</evidence>
<dbReference type="Gene3D" id="3.30.70.270">
    <property type="match status" value="1"/>
</dbReference>
<protein>
    <recommendedName>
        <fullName evidence="1">Reverse transcriptase domain-containing protein</fullName>
    </recommendedName>
</protein>
<dbReference type="InterPro" id="IPR000477">
    <property type="entry name" value="RT_dom"/>
</dbReference>
<dbReference type="OrthoDB" id="10068977at2759"/>
<evidence type="ECO:0000313" key="2">
    <source>
        <dbReference type="EMBL" id="KAA6384427.1"/>
    </source>
</evidence>
<dbReference type="AlphaFoldDB" id="A0A5J4VP69"/>